<gene>
    <name evidence="13" type="ORF">MIZ03_0867</name>
</gene>
<feature type="compositionally biased region" description="Basic and acidic residues" evidence="12">
    <location>
        <begin position="1"/>
        <end position="12"/>
    </location>
</feature>
<organism evidence="13 14">
    <name type="scientific">Rhodoferax lithotrophicus</name>
    <dbReference type="NCBI Taxonomy" id="2798804"/>
    <lineage>
        <taxon>Bacteria</taxon>
        <taxon>Pseudomonadati</taxon>
        <taxon>Pseudomonadota</taxon>
        <taxon>Betaproteobacteria</taxon>
        <taxon>Burkholderiales</taxon>
        <taxon>Comamonadaceae</taxon>
        <taxon>Rhodoferax</taxon>
    </lineage>
</organism>
<evidence type="ECO:0000256" key="3">
    <source>
        <dbReference type="ARBA" id="ARBA00016337"/>
    </source>
</evidence>
<evidence type="ECO:0000256" key="2">
    <source>
        <dbReference type="ARBA" id="ARBA00011955"/>
    </source>
</evidence>
<dbReference type="InterPro" id="IPR003374">
    <property type="entry name" value="ApbE-like_sf"/>
</dbReference>
<dbReference type="PIRSF" id="PIRSF006268">
    <property type="entry name" value="ApbE"/>
    <property type="match status" value="1"/>
</dbReference>
<protein>
    <recommendedName>
        <fullName evidence="3 11">FAD:protein FMN transferase</fullName>
        <ecNumber evidence="2 11">2.7.1.180</ecNumber>
    </recommendedName>
    <alternativeName>
        <fullName evidence="9 11">Flavin transferase</fullName>
    </alternativeName>
</protein>
<comment type="catalytic activity">
    <reaction evidence="10 11">
        <text>L-threonyl-[protein] + FAD = FMN-L-threonyl-[protein] + AMP + H(+)</text>
        <dbReference type="Rhea" id="RHEA:36847"/>
        <dbReference type="Rhea" id="RHEA-COMP:11060"/>
        <dbReference type="Rhea" id="RHEA-COMP:11061"/>
        <dbReference type="ChEBI" id="CHEBI:15378"/>
        <dbReference type="ChEBI" id="CHEBI:30013"/>
        <dbReference type="ChEBI" id="CHEBI:57692"/>
        <dbReference type="ChEBI" id="CHEBI:74257"/>
        <dbReference type="ChEBI" id="CHEBI:456215"/>
        <dbReference type="EC" id="2.7.1.180"/>
    </reaction>
</comment>
<dbReference type="PANTHER" id="PTHR30040">
    <property type="entry name" value="THIAMINE BIOSYNTHESIS LIPOPROTEIN APBE"/>
    <property type="match status" value="1"/>
</dbReference>
<evidence type="ECO:0000256" key="4">
    <source>
        <dbReference type="ARBA" id="ARBA00022630"/>
    </source>
</evidence>
<keyword evidence="7 11" id="KW-0274">FAD</keyword>
<evidence type="ECO:0000256" key="7">
    <source>
        <dbReference type="ARBA" id="ARBA00022827"/>
    </source>
</evidence>
<evidence type="ECO:0000313" key="13">
    <source>
        <dbReference type="EMBL" id="BCO25988.1"/>
    </source>
</evidence>
<comment type="similarity">
    <text evidence="11">Belongs to the ApbE family.</text>
</comment>
<reference evidence="13 14" key="1">
    <citation type="journal article" date="2021" name="Microbiol. Spectr.">
        <title>A Single Bacterium Capable of Oxidation and Reduction of Iron at Circumneutral pH.</title>
        <authorList>
            <person name="Kato S."/>
            <person name="Ohkuma M."/>
        </authorList>
    </citation>
    <scope>NUCLEOTIDE SEQUENCE [LARGE SCALE GENOMIC DNA]</scope>
    <source>
        <strain evidence="13 14">MIZ03</strain>
    </source>
</reference>
<dbReference type="PANTHER" id="PTHR30040:SF2">
    <property type="entry name" value="FAD:PROTEIN FMN TRANSFERASE"/>
    <property type="match status" value="1"/>
</dbReference>
<keyword evidence="14" id="KW-1185">Reference proteome</keyword>
<evidence type="ECO:0000256" key="11">
    <source>
        <dbReference type="PIRNR" id="PIRNR006268"/>
    </source>
</evidence>
<comment type="cofactor">
    <cofactor evidence="1">
        <name>Mg(2+)</name>
        <dbReference type="ChEBI" id="CHEBI:18420"/>
    </cofactor>
</comment>
<dbReference type="EC" id="2.7.1.180" evidence="2 11"/>
<accession>A0ABM7MIA8</accession>
<evidence type="ECO:0000256" key="12">
    <source>
        <dbReference type="SAM" id="MobiDB-lite"/>
    </source>
</evidence>
<dbReference type="Pfam" id="PF02424">
    <property type="entry name" value="ApbE"/>
    <property type="match status" value="1"/>
</dbReference>
<evidence type="ECO:0000256" key="1">
    <source>
        <dbReference type="ARBA" id="ARBA00001946"/>
    </source>
</evidence>
<dbReference type="SUPFAM" id="SSF143631">
    <property type="entry name" value="ApbE-like"/>
    <property type="match status" value="1"/>
</dbReference>
<keyword evidence="6 11" id="KW-0479">Metal-binding</keyword>
<name>A0ABM7MIA8_9BURK</name>
<keyword evidence="5 11" id="KW-0808">Transferase</keyword>
<feature type="region of interest" description="Disordered" evidence="12">
    <location>
        <begin position="1"/>
        <end position="20"/>
    </location>
</feature>
<sequence>MPKDAPVKKDSSAHAAYPTEGNVVTQPRTLGRRRLMLMAAVLPLAAWRIQQDAQAAPLRWEGMAMGAPASLVLHHGGDTAGAQAALAATLAEVSRLEAMFSLFRADSVLSRLNRTGRVDNVPPEFVSLLSTALEMAAGSNGVFDPSIQPLWSLYFDHFVVKGKTQPPAAEKLAQARALVGWRGVQLTGTSVSLARAGMGLTLNGVAQGFVTDRCSAVLRAHGFSHMLVDMGEPRAVAAKPDGSAWQIGLADPRDPSRALHTLSVLDQAVATSGGYGTRLDAAGLYTHLIDPRTGRTAPAFESVSVVGPTATQADVLSTALALIPRSDVSARLALLHTQPGCRAICIDSAGQVSELS</sequence>
<evidence type="ECO:0000256" key="9">
    <source>
        <dbReference type="ARBA" id="ARBA00031306"/>
    </source>
</evidence>
<evidence type="ECO:0000256" key="6">
    <source>
        <dbReference type="ARBA" id="ARBA00022723"/>
    </source>
</evidence>
<dbReference type="InterPro" id="IPR024932">
    <property type="entry name" value="ApbE"/>
</dbReference>
<dbReference type="EMBL" id="AP024238">
    <property type="protein sequence ID" value="BCO25988.1"/>
    <property type="molecule type" value="Genomic_DNA"/>
</dbReference>
<dbReference type="Gene3D" id="3.10.520.10">
    <property type="entry name" value="ApbE-like domains"/>
    <property type="match status" value="1"/>
</dbReference>
<dbReference type="Proteomes" id="UP000824366">
    <property type="component" value="Chromosome"/>
</dbReference>
<evidence type="ECO:0000256" key="10">
    <source>
        <dbReference type="ARBA" id="ARBA00048540"/>
    </source>
</evidence>
<evidence type="ECO:0000256" key="5">
    <source>
        <dbReference type="ARBA" id="ARBA00022679"/>
    </source>
</evidence>
<proteinExistence type="inferred from homology"/>
<evidence type="ECO:0000256" key="8">
    <source>
        <dbReference type="ARBA" id="ARBA00022842"/>
    </source>
</evidence>
<keyword evidence="8 11" id="KW-0460">Magnesium</keyword>
<evidence type="ECO:0000313" key="14">
    <source>
        <dbReference type="Proteomes" id="UP000824366"/>
    </source>
</evidence>
<keyword evidence="4 11" id="KW-0285">Flavoprotein</keyword>